<keyword evidence="9" id="KW-0862">Zinc</keyword>
<sequence>KRYCQLALLLHAHKCQRRESQFNVERSQCIIPHCSKMKNVLHHLNTCRVKKNCTVTHCSSSRQIISHWKRCLREDCPLCLTLKQSDRNRVNFNANQPNQPDQDHPVRVSLTLTSEDIPINEQQGQQPQEHQLGVRTRNQVRSVGPLPRQVPQGQFLLPPLVQKLQSATTDQHQQQALRISKPNPQLMTAFIRHPEQEQQQQSQQAQAASQQQADDQGAEQPDSGI</sequence>
<keyword evidence="7" id="KW-0539">Nucleus</keyword>
<dbReference type="PROSITE" id="PS50134">
    <property type="entry name" value="ZF_TAZ"/>
    <property type="match status" value="1"/>
</dbReference>
<dbReference type="GO" id="GO:0031490">
    <property type="term" value="F:chromatin DNA binding"/>
    <property type="evidence" value="ECO:0007669"/>
    <property type="project" value="TreeGrafter"/>
</dbReference>
<keyword evidence="4" id="KW-0156">Chromatin regulator</keyword>
<dbReference type="OrthoDB" id="899at2759"/>
<evidence type="ECO:0000256" key="7">
    <source>
        <dbReference type="ARBA" id="ARBA00023242"/>
    </source>
</evidence>
<feature type="region of interest" description="Disordered" evidence="10">
    <location>
        <begin position="121"/>
        <end position="151"/>
    </location>
</feature>
<dbReference type="EMBL" id="CAJVCH010504341">
    <property type="protein sequence ID" value="CAG7821235.1"/>
    <property type="molecule type" value="Genomic_DNA"/>
</dbReference>
<dbReference type="EC" id="2.3.1.48" evidence="2"/>
<evidence type="ECO:0000313" key="13">
    <source>
        <dbReference type="Proteomes" id="UP000708208"/>
    </source>
</evidence>
<comment type="subcellular location">
    <subcellularLocation>
        <location evidence="1">Nucleus</location>
    </subcellularLocation>
</comment>
<dbReference type="PANTHER" id="PTHR13808:SF1">
    <property type="entry name" value="HISTONE ACETYLTRANSFERASE"/>
    <property type="match status" value="1"/>
</dbReference>
<organism evidence="12 13">
    <name type="scientific">Allacma fusca</name>
    <dbReference type="NCBI Taxonomy" id="39272"/>
    <lineage>
        <taxon>Eukaryota</taxon>
        <taxon>Metazoa</taxon>
        <taxon>Ecdysozoa</taxon>
        <taxon>Arthropoda</taxon>
        <taxon>Hexapoda</taxon>
        <taxon>Collembola</taxon>
        <taxon>Symphypleona</taxon>
        <taxon>Sminthuridae</taxon>
        <taxon>Allacma</taxon>
    </lineage>
</organism>
<dbReference type="SMART" id="SM00551">
    <property type="entry name" value="ZnF_TAZ"/>
    <property type="match status" value="1"/>
</dbReference>
<reference evidence="12" key="1">
    <citation type="submission" date="2021-06" db="EMBL/GenBank/DDBJ databases">
        <authorList>
            <person name="Hodson N. C."/>
            <person name="Mongue J. A."/>
            <person name="Jaron S. K."/>
        </authorList>
    </citation>
    <scope>NUCLEOTIDE SEQUENCE</scope>
</reference>
<comment type="catalytic activity">
    <reaction evidence="8">
        <text>L-lysyl-[protein] + acetyl-CoA = N(6)-acetyl-L-lysyl-[protein] + CoA + H(+)</text>
        <dbReference type="Rhea" id="RHEA:45948"/>
        <dbReference type="Rhea" id="RHEA-COMP:9752"/>
        <dbReference type="Rhea" id="RHEA-COMP:10731"/>
        <dbReference type="ChEBI" id="CHEBI:15378"/>
        <dbReference type="ChEBI" id="CHEBI:29969"/>
        <dbReference type="ChEBI" id="CHEBI:57287"/>
        <dbReference type="ChEBI" id="CHEBI:57288"/>
        <dbReference type="ChEBI" id="CHEBI:61930"/>
        <dbReference type="EC" id="2.3.1.48"/>
    </reaction>
</comment>
<evidence type="ECO:0000256" key="9">
    <source>
        <dbReference type="PROSITE-ProRule" id="PRU00203"/>
    </source>
</evidence>
<feature type="compositionally biased region" description="Low complexity" evidence="10">
    <location>
        <begin position="197"/>
        <end position="225"/>
    </location>
</feature>
<feature type="compositionally biased region" description="Low complexity" evidence="10">
    <location>
        <begin position="122"/>
        <end position="131"/>
    </location>
</feature>
<keyword evidence="6" id="KW-0804">Transcription</keyword>
<dbReference type="PANTHER" id="PTHR13808">
    <property type="entry name" value="CBP/P300-RELATED"/>
    <property type="match status" value="1"/>
</dbReference>
<dbReference type="Pfam" id="PF02135">
    <property type="entry name" value="zf-TAZ"/>
    <property type="match status" value="1"/>
</dbReference>
<dbReference type="GO" id="GO:0005634">
    <property type="term" value="C:nucleus"/>
    <property type="evidence" value="ECO:0007669"/>
    <property type="project" value="UniProtKB-SubCell"/>
</dbReference>
<evidence type="ECO:0000256" key="5">
    <source>
        <dbReference type="ARBA" id="ARBA00023015"/>
    </source>
</evidence>
<dbReference type="GO" id="GO:0045944">
    <property type="term" value="P:positive regulation of transcription by RNA polymerase II"/>
    <property type="evidence" value="ECO:0007669"/>
    <property type="project" value="TreeGrafter"/>
</dbReference>
<evidence type="ECO:0000256" key="2">
    <source>
        <dbReference type="ARBA" id="ARBA00013184"/>
    </source>
</evidence>
<dbReference type="GO" id="GO:0000123">
    <property type="term" value="C:histone acetyltransferase complex"/>
    <property type="evidence" value="ECO:0007669"/>
    <property type="project" value="TreeGrafter"/>
</dbReference>
<feature type="region of interest" description="Disordered" evidence="10">
    <location>
        <begin position="182"/>
        <end position="225"/>
    </location>
</feature>
<evidence type="ECO:0000256" key="6">
    <source>
        <dbReference type="ARBA" id="ARBA00023163"/>
    </source>
</evidence>
<evidence type="ECO:0000256" key="3">
    <source>
        <dbReference type="ARBA" id="ARBA00022679"/>
    </source>
</evidence>
<keyword evidence="3" id="KW-0808">Transferase</keyword>
<dbReference type="InterPro" id="IPR013178">
    <property type="entry name" value="Histone_AcTrfase_Rtt109/CBP"/>
</dbReference>
<keyword evidence="9" id="KW-0479">Metal-binding</keyword>
<evidence type="ECO:0000256" key="4">
    <source>
        <dbReference type="ARBA" id="ARBA00022853"/>
    </source>
</evidence>
<feature type="zinc finger region" description="TAZ-type" evidence="9">
    <location>
        <begin position="1"/>
        <end position="82"/>
    </location>
</feature>
<accession>A0A8J2KTU4</accession>
<evidence type="ECO:0000256" key="8">
    <source>
        <dbReference type="ARBA" id="ARBA00048017"/>
    </source>
</evidence>
<feature type="non-terminal residue" evidence="12">
    <location>
        <position position="225"/>
    </location>
</feature>
<dbReference type="InterPro" id="IPR000197">
    <property type="entry name" value="Znf_TAZ"/>
</dbReference>
<dbReference type="GO" id="GO:0004402">
    <property type="term" value="F:histone acetyltransferase activity"/>
    <property type="evidence" value="ECO:0007669"/>
    <property type="project" value="InterPro"/>
</dbReference>
<dbReference type="GO" id="GO:0003713">
    <property type="term" value="F:transcription coactivator activity"/>
    <property type="evidence" value="ECO:0007669"/>
    <property type="project" value="TreeGrafter"/>
</dbReference>
<dbReference type="GO" id="GO:0008270">
    <property type="term" value="F:zinc ion binding"/>
    <property type="evidence" value="ECO:0007669"/>
    <property type="project" value="UniProtKB-KW"/>
</dbReference>
<keyword evidence="5" id="KW-0805">Transcription regulation</keyword>
<dbReference type="AlphaFoldDB" id="A0A8J2KTU4"/>
<evidence type="ECO:0000313" key="12">
    <source>
        <dbReference type="EMBL" id="CAG7821235.1"/>
    </source>
</evidence>
<name>A0A8J2KTU4_9HEXA</name>
<comment type="caution">
    <text evidence="12">The sequence shown here is derived from an EMBL/GenBank/DDBJ whole genome shotgun (WGS) entry which is preliminary data.</text>
</comment>
<evidence type="ECO:0000259" key="11">
    <source>
        <dbReference type="PROSITE" id="PS50134"/>
    </source>
</evidence>
<protein>
    <recommendedName>
        <fullName evidence="2">histone acetyltransferase</fullName>
        <ecNumber evidence="2">2.3.1.48</ecNumber>
    </recommendedName>
</protein>
<keyword evidence="13" id="KW-1185">Reference proteome</keyword>
<proteinExistence type="predicted"/>
<keyword evidence="9" id="KW-0863">Zinc-finger</keyword>
<dbReference type="Proteomes" id="UP000708208">
    <property type="component" value="Unassembled WGS sequence"/>
</dbReference>
<feature type="domain" description="TAZ-type" evidence="11">
    <location>
        <begin position="1"/>
        <end position="82"/>
    </location>
</feature>
<dbReference type="GO" id="GO:0005667">
    <property type="term" value="C:transcription regulator complex"/>
    <property type="evidence" value="ECO:0007669"/>
    <property type="project" value="TreeGrafter"/>
</dbReference>
<evidence type="ECO:0000256" key="1">
    <source>
        <dbReference type="ARBA" id="ARBA00004123"/>
    </source>
</evidence>
<evidence type="ECO:0000256" key="10">
    <source>
        <dbReference type="SAM" id="MobiDB-lite"/>
    </source>
</evidence>
<gene>
    <name evidence="12" type="ORF">AFUS01_LOCUS31584</name>
</gene>